<reference evidence="2" key="1">
    <citation type="journal article" date="2020" name="Fungal Divers.">
        <title>Resolving the Mortierellaceae phylogeny through synthesis of multi-gene phylogenetics and phylogenomics.</title>
        <authorList>
            <person name="Vandepol N."/>
            <person name="Liber J."/>
            <person name="Desiro A."/>
            <person name="Na H."/>
            <person name="Kennedy M."/>
            <person name="Barry K."/>
            <person name="Grigoriev I.V."/>
            <person name="Miller A.N."/>
            <person name="O'Donnell K."/>
            <person name="Stajich J.E."/>
            <person name="Bonito G."/>
        </authorList>
    </citation>
    <scope>NUCLEOTIDE SEQUENCE</scope>
    <source>
        <strain evidence="2">NVP60</strain>
    </source>
</reference>
<feature type="region of interest" description="Disordered" evidence="1">
    <location>
        <begin position="304"/>
        <end position="323"/>
    </location>
</feature>
<protein>
    <submittedName>
        <fullName evidence="2">Uncharacterized protein</fullName>
    </submittedName>
</protein>
<feature type="compositionally biased region" description="Polar residues" evidence="1">
    <location>
        <begin position="1"/>
        <end position="12"/>
    </location>
</feature>
<keyword evidence="3" id="KW-1185">Reference proteome</keyword>
<feature type="region of interest" description="Disordered" evidence="1">
    <location>
        <begin position="1"/>
        <end position="54"/>
    </location>
</feature>
<feature type="compositionally biased region" description="Low complexity" evidence="1">
    <location>
        <begin position="18"/>
        <end position="32"/>
    </location>
</feature>
<evidence type="ECO:0000313" key="2">
    <source>
        <dbReference type="EMBL" id="KAG0312745.1"/>
    </source>
</evidence>
<feature type="compositionally biased region" description="Low complexity" evidence="1">
    <location>
        <begin position="43"/>
        <end position="53"/>
    </location>
</feature>
<comment type="caution">
    <text evidence="2">The sequence shown here is derived from an EMBL/GenBank/DDBJ whole genome shotgun (WGS) entry which is preliminary data.</text>
</comment>
<sequence>MDDSTNLQQQAIASALHQQQQQEQQQEQQQQHEQQEQREQQEQQEQQQQQQFQHLSLHSAHDTLNHDALSNRGANGSALQTTLASNASGQLILQHTAAATGNLLHHHDLSDNQVASHVLQSSHGHSTESTSTAAAAAAAVAATAATLASLENLDSVVAEAVVAASKSAASGSVSSPVSTPSVAAVAAIATGAVLVSSSSSSSAGPSSNMNGSSIGSSSNANNTTSTASALTQEASCSGGNSERYDKCPAIFKWPADDWETWLDQEKTFCRWNMVRHRHRDKQTFARGPTASEWTREFQCDHAGQYRDRKNPNIDPSKKRKRNGSIKCNCPAFIKMRKQFHENEVLIEYSWRHEGHVPDVMEDIKAQRLPQDLKAWIKERVGEGLDWKTVKNLMNSGSPMLDELHPATKQNIKILLPSCYALFANTSRQIKHKSSPKSTTAPNPERATRGGNVLRFEEKTTLAQRLSQPSSPPSGQQSSSSSSSRDAHSSTGQNQKQNAGTGESSHVPQTSTWQITLESTHPNGSGPGFSVPDNIHATNTNHDCQTIAVHTLATPAAAHTATHNHLQHQVLAISEPLLNAESISRAIREQGTAQDMTALSLVTSASMDAASTSQGLGSMAGSVAQTDHDGSAVAANTVATVASMLYNSSRAHENLQEVGSGATDTSHQSAVDALMESPSAMEGVQVQETRPQVVSLQQQIQQHVQERSPRDLMLEVLRAIADLHKQMEATEQYGTQEDAMEIIESFATPIRLMKEALERRILFYYVALPDPQAGSFDDRTVFQAESAFRKNKKGSALADDTEIMMPLPVREGGPLNNKGNGAETLPWLTSFVERVKLDRRLPVMAYLRGGEEMSVEANSVSEVSTEDCGQENDASDSTCKASSSTVAKTARNEPVDAGMDMVVNRDPLAGGAYDDASMPVELEVMEDDEGNDDDVMMTPEAVVEDEATTNDDIWSDEKEAASIQDEDDRQGSEKEDGITEDELLDQLEETEAFSNLEAEAKAHVEEAEEILEDAILDETEEEILNRIEEAEEAHGGVLTEEMVRMIEEEVVAEEEASLDENMHRYVGTLFHGDGDEGSEDEEGEEVLYEIMEGEIEGEYKKEDLLGQAGSGETMNDEE</sequence>
<dbReference type="EMBL" id="JAAAIN010000586">
    <property type="protein sequence ID" value="KAG0312745.1"/>
    <property type="molecule type" value="Genomic_DNA"/>
</dbReference>
<dbReference type="OrthoDB" id="2337740at2759"/>
<feature type="region of interest" description="Disordered" evidence="1">
    <location>
        <begin position="943"/>
        <end position="976"/>
    </location>
</feature>
<evidence type="ECO:0000313" key="3">
    <source>
        <dbReference type="Proteomes" id="UP000823405"/>
    </source>
</evidence>
<dbReference type="Proteomes" id="UP000823405">
    <property type="component" value="Unassembled WGS sequence"/>
</dbReference>
<name>A0A9P6R565_9FUNG</name>
<gene>
    <name evidence="2" type="ORF">BGZ97_010888</name>
</gene>
<feature type="compositionally biased region" description="Polar residues" evidence="1">
    <location>
        <begin position="488"/>
        <end position="522"/>
    </location>
</feature>
<feature type="region of interest" description="Disordered" evidence="1">
    <location>
        <begin position="198"/>
        <end position="226"/>
    </location>
</feature>
<dbReference type="PANTHER" id="PTHR23107">
    <property type="entry name" value="SYNOVIAL SARCOMA ASSOCIATED SS18 PROTEIN"/>
    <property type="match status" value="1"/>
</dbReference>
<organism evidence="2 3">
    <name type="scientific">Linnemannia gamsii</name>
    <dbReference type="NCBI Taxonomy" id="64522"/>
    <lineage>
        <taxon>Eukaryota</taxon>
        <taxon>Fungi</taxon>
        <taxon>Fungi incertae sedis</taxon>
        <taxon>Mucoromycota</taxon>
        <taxon>Mortierellomycotina</taxon>
        <taxon>Mortierellomycetes</taxon>
        <taxon>Mortierellales</taxon>
        <taxon>Mortierellaceae</taxon>
        <taxon>Linnemannia</taxon>
    </lineage>
</organism>
<feature type="compositionally biased region" description="Acidic residues" evidence="1">
    <location>
        <begin position="863"/>
        <end position="873"/>
    </location>
</feature>
<feature type="region of interest" description="Disordered" evidence="1">
    <location>
        <begin position="1096"/>
        <end position="1117"/>
    </location>
</feature>
<proteinExistence type="predicted"/>
<feature type="region of interest" description="Disordered" evidence="1">
    <location>
        <begin position="428"/>
        <end position="536"/>
    </location>
</feature>
<feature type="compositionally biased region" description="Polar residues" evidence="1">
    <location>
        <begin position="874"/>
        <end position="886"/>
    </location>
</feature>
<dbReference type="AlphaFoldDB" id="A0A9P6R565"/>
<feature type="compositionally biased region" description="Low complexity" evidence="1">
    <location>
        <begin position="466"/>
        <end position="483"/>
    </location>
</feature>
<feature type="region of interest" description="Disordered" evidence="1">
    <location>
        <begin position="854"/>
        <end position="886"/>
    </location>
</feature>
<evidence type="ECO:0000256" key="1">
    <source>
        <dbReference type="SAM" id="MobiDB-lite"/>
    </source>
</evidence>
<accession>A0A9P6R565</accession>